<reference evidence="12 13" key="1">
    <citation type="submission" date="2015-06" db="EMBL/GenBank/DDBJ databases">
        <title>Draft genome sequencing of a biphenyl-degrading bacterium, Janthinobacterium lividum MEG1.</title>
        <authorList>
            <person name="Shimodaira J."/>
            <person name="Hatta T."/>
        </authorList>
    </citation>
    <scope>NUCLEOTIDE SEQUENCE [LARGE SCALE GENOMIC DNA]</scope>
    <source>
        <strain evidence="12 13">MEG1</strain>
    </source>
</reference>
<keyword evidence="9" id="KW-0472">Membrane</keyword>
<comment type="similarity">
    <text evidence="2">Belongs to the TonB family.</text>
</comment>
<dbReference type="Gene3D" id="3.30.1150.10">
    <property type="match status" value="1"/>
</dbReference>
<dbReference type="PANTHER" id="PTHR33446:SF2">
    <property type="entry name" value="PROTEIN TONB"/>
    <property type="match status" value="1"/>
</dbReference>
<keyword evidence="6" id="KW-0812">Transmembrane</keyword>
<dbReference type="PANTHER" id="PTHR33446">
    <property type="entry name" value="PROTEIN TONB-RELATED"/>
    <property type="match status" value="1"/>
</dbReference>
<dbReference type="Proteomes" id="UP000179840">
    <property type="component" value="Unassembled WGS sequence"/>
</dbReference>
<dbReference type="InterPro" id="IPR006260">
    <property type="entry name" value="TonB/TolA_C"/>
</dbReference>
<dbReference type="EMBL" id="LFKP01000011">
    <property type="protein sequence ID" value="OHV95270.1"/>
    <property type="molecule type" value="Genomic_DNA"/>
</dbReference>
<evidence type="ECO:0000256" key="2">
    <source>
        <dbReference type="ARBA" id="ARBA00006555"/>
    </source>
</evidence>
<evidence type="ECO:0000256" key="5">
    <source>
        <dbReference type="ARBA" id="ARBA00022519"/>
    </source>
</evidence>
<keyword evidence="8" id="KW-1133">Transmembrane helix</keyword>
<dbReference type="InterPro" id="IPR037682">
    <property type="entry name" value="TonB_C"/>
</dbReference>
<dbReference type="InterPro" id="IPR051045">
    <property type="entry name" value="TonB-dependent_transducer"/>
</dbReference>
<evidence type="ECO:0000256" key="3">
    <source>
        <dbReference type="ARBA" id="ARBA00022448"/>
    </source>
</evidence>
<dbReference type="AlphaFoldDB" id="A0A1S1U499"/>
<dbReference type="GO" id="GO:0055085">
    <property type="term" value="P:transmembrane transport"/>
    <property type="evidence" value="ECO:0007669"/>
    <property type="project" value="InterPro"/>
</dbReference>
<keyword evidence="5" id="KW-0997">Cell inner membrane</keyword>
<dbReference type="RefSeq" id="WP_071079328.1">
    <property type="nucleotide sequence ID" value="NZ_LFKP01000011.1"/>
</dbReference>
<evidence type="ECO:0000256" key="7">
    <source>
        <dbReference type="ARBA" id="ARBA00022927"/>
    </source>
</evidence>
<gene>
    <name evidence="12" type="ORF">AKG95_22770</name>
</gene>
<protein>
    <submittedName>
        <fullName evidence="12">Energy transducer TonB</fullName>
    </submittedName>
</protein>
<dbReference type="Pfam" id="PF03544">
    <property type="entry name" value="TonB_C"/>
    <property type="match status" value="1"/>
</dbReference>
<name>A0A1S1U499_9BURK</name>
<evidence type="ECO:0000256" key="6">
    <source>
        <dbReference type="ARBA" id="ARBA00022692"/>
    </source>
</evidence>
<comment type="caution">
    <text evidence="12">The sequence shown here is derived from an EMBL/GenBank/DDBJ whole genome shotgun (WGS) entry which is preliminary data.</text>
</comment>
<evidence type="ECO:0000256" key="9">
    <source>
        <dbReference type="ARBA" id="ARBA00023136"/>
    </source>
</evidence>
<organism evidence="12 13">
    <name type="scientific">Janthinobacterium lividum</name>
    <dbReference type="NCBI Taxonomy" id="29581"/>
    <lineage>
        <taxon>Bacteria</taxon>
        <taxon>Pseudomonadati</taxon>
        <taxon>Pseudomonadota</taxon>
        <taxon>Betaproteobacteria</taxon>
        <taxon>Burkholderiales</taxon>
        <taxon>Oxalobacteraceae</taxon>
        <taxon>Janthinobacterium</taxon>
    </lineage>
</organism>
<keyword evidence="7" id="KW-0653">Protein transport</keyword>
<comment type="subcellular location">
    <subcellularLocation>
        <location evidence="1">Cell inner membrane</location>
        <topology evidence="1">Single-pass membrane protein</topology>
        <orientation evidence="1">Periplasmic side</orientation>
    </subcellularLocation>
</comment>
<dbReference type="NCBIfam" id="TIGR01352">
    <property type="entry name" value="tonB_Cterm"/>
    <property type="match status" value="1"/>
</dbReference>
<evidence type="ECO:0000313" key="13">
    <source>
        <dbReference type="Proteomes" id="UP000179840"/>
    </source>
</evidence>
<feature type="signal peptide" evidence="10">
    <location>
        <begin position="1"/>
        <end position="24"/>
    </location>
</feature>
<evidence type="ECO:0000256" key="10">
    <source>
        <dbReference type="SAM" id="SignalP"/>
    </source>
</evidence>
<sequence>MFENKRLMSVAAALLVSVSSAAFAAEVPASFDAKNCKADYPKASLMNEEQGTVSMSFLVNADGSVADSKLDKSSGFKNLDKAAIKALTACKFKPGTKDGAAAQTWTKVDYAWKLD</sequence>
<keyword evidence="4" id="KW-1003">Cell membrane</keyword>
<dbReference type="SUPFAM" id="SSF74653">
    <property type="entry name" value="TolA/TonB C-terminal domain"/>
    <property type="match status" value="1"/>
</dbReference>
<proteinExistence type="inferred from homology"/>
<accession>A0A1S1U499</accession>
<evidence type="ECO:0000256" key="1">
    <source>
        <dbReference type="ARBA" id="ARBA00004383"/>
    </source>
</evidence>
<feature type="chain" id="PRO_5010265848" evidence="10">
    <location>
        <begin position="25"/>
        <end position="115"/>
    </location>
</feature>
<evidence type="ECO:0000313" key="12">
    <source>
        <dbReference type="EMBL" id="OHV95270.1"/>
    </source>
</evidence>
<dbReference type="GO" id="GO:0031992">
    <property type="term" value="F:energy transducer activity"/>
    <property type="evidence" value="ECO:0007669"/>
    <property type="project" value="TreeGrafter"/>
</dbReference>
<dbReference type="GO" id="GO:0015031">
    <property type="term" value="P:protein transport"/>
    <property type="evidence" value="ECO:0007669"/>
    <property type="project" value="UniProtKB-KW"/>
</dbReference>
<evidence type="ECO:0000256" key="8">
    <source>
        <dbReference type="ARBA" id="ARBA00022989"/>
    </source>
</evidence>
<dbReference type="PROSITE" id="PS52015">
    <property type="entry name" value="TONB_CTD"/>
    <property type="match status" value="1"/>
</dbReference>
<dbReference type="GO" id="GO:0098797">
    <property type="term" value="C:plasma membrane protein complex"/>
    <property type="evidence" value="ECO:0007669"/>
    <property type="project" value="TreeGrafter"/>
</dbReference>
<feature type="domain" description="TonB C-terminal" evidence="11">
    <location>
        <begin position="25"/>
        <end position="115"/>
    </location>
</feature>
<keyword evidence="10" id="KW-0732">Signal</keyword>
<evidence type="ECO:0000256" key="4">
    <source>
        <dbReference type="ARBA" id="ARBA00022475"/>
    </source>
</evidence>
<keyword evidence="3" id="KW-0813">Transport</keyword>
<evidence type="ECO:0000259" key="11">
    <source>
        <dbReference type="PROSITE" id="PS52015"/>
    </source>
</evidence>